<dbReference type="AlphaFoldDB" id="A0A6J6HV40"/>
<feature type="transmembrane region" description="Helical" evidence="1">
    <location>
        <begin position="170"/>
        <end position="190"/>
    </location>
</feature>
<feature type="transmembrane region" description="Helical" evidence="1">
    <location>
        <begin position="196"/>
        <end position="217"/>
    </location>
</feature>
<dbReference type="EMBL" id="CAFBNA010000026">
    <property type="protein sequence ID" value="CAB4927568.1"/>
    <property type="molecule type" value="Genomic_DNA"/>
</dbReference>
<sequence>MRRPSYLSGLLLIAAVCGLIDAACFLALGGVFAEIMTGNILLLAFRIGTGQQIGDATPLRYLAAILAFAIGALVSGLLMRGADKKLERKIGFSVELALVVIATALAFATDAGSVGMGRDVVVSLLACAMGIQNGLMRRHGISDVATNMMTVTFTGLISELKVVGGDNHHWLRRSGSIVIFFGGAIFGAFLTRFGAGWPLLAASVLLAGALAILATNARPVETT</sequence>
<gene>
    <name evidence="2" type="ORF">UFOPK1827_01736</name>
    <name evidence="3" type="ORF">UFOPK2000_01078</name>
    <name evidence="4" type="ORF">UFOPK3708_00642</name>
</gene>
<keyword evidence="1" id="KW-1133">Transmembrane helix</keyword>
<reference evidence="2" key="1">
    <citation type="submission" date="2020-05" db="EMBL/GenBank/DDBJ databases">
        <authorList>
            <person name="Chiriac C."/>
            <person name="Salcher M."/>
            <person name="Ghai R."/>
            <person name="Kavagutti S V."/>
        </authorList>
    </citation>
    <scope>NUCLEOTIDE SEQUENCE</scope>
</reference>
<accession>A0A6J6HV40</accession>
<evidence type="ECO:0000313" key="4">
    <source>
        <dbReference type="EMBL" id="CAB4927568.1"/>
    </source>
</evidence>
<dbReference type="Pfam" id="PF06912">
    <property type="entry name" value="DUF1275"/>
    <property type="match status" value="1"/>
</dbReference>
<dbReference type="PANTHER" id="PTHR37314:SF4">
    <property type="entry name" value="UPF0700 TRANSMEMBRANE PROTEIN YOAK"/>
    <property type="match status" value="1"/>
</dbReference>
<evidence type="ECO:0000313" key="3">
    <source>
        <dbReference type="EMBL" id="CAB4636848.1"/>
    </source>
</evidence>
<organism evidence="2">
    <name type="scientific">freshwater metagenome</name>
    <dbReference type="NCBI Taxonomy" id="449393"/>
    <lineage>
        <taxon>unclassified sequences</taxon>
        <taxon>metagenomes</taxon>
        <taxon>ecological metagenomes</taxon>
    </lineage>
</organism>
<name>A0A6J6HV40_9ZZZZ</name>
<dbReference type="EMBL" id="CAEZVK010000120">
    <property type="protein sequence ID" value="CAB4636848.1"/>
    <property type="molecule type" value="Genomic_DNA"/>
</dbReference>
<protein>
    <submittedName>
        <fullName evidence="2">Unannotated protein</fullName>
    </submittedName>
</protein>
<dbReference type="InterPro" id="IPR010699">
    <property type="entry name" value="DUF1275"/>
</dbReference>
<evidence type="ECO:0000256" key="1">
    <source>
        <dbReference type="SAM" id="Phobius"/>
    </source>
</evidence>
<keyword evidence="1" id="KW-0472">Membrane</keyword>
<feature type="transmembrane region" description="Helical" evidence="1">
    <location>
        <begin position="90"/>
        <end position="108"/>
    </location>
</feature>
<dbReference type="PANTHER" id="PTHR37314">
    <property type="entry name" value="SLR0142 PROTEIN"/>
    <property type="match status" value="1"/>
</dbReference>
<keyword evidence="1" id="KW-0812">Transmembrane</keyword>
<feature type="transmembrane region" description="Helical" evidence="1">
    <location>
        <begin position="57"/>
        <end position="78"/>
    </location>
</feature>
<evidence type="ECO:0000313" key="2">
    <source>
        <dbReference type="EMBL" id="CAB4617752.1"/>
    </source>
</evidence>
<proteinExistence type="predicted"/>
<dbReference type="EMBL" id="CAEZUO010000115">
    <property type="protein sequence ID" value="CAB4617752.1"/>
    <property type="molecule type" value="Genomic_DNA"/>
</dbReference>